<name>A0A0S6VSV0_9BACT</name>
<evidence type="ECO:0000256" key="1">
    <source>
        <dbReference type="SAM" id="Phobius"/>
    </source>
</evidence>
<keyword evidence="3" id="KW-1185">Reference proteome</keyword>
<dbReference type="AlphaFoldDB" id="A0A0S6VSV0"/>
<feature type="transmembrane region" description="Helical" evidence="1">
    <location>
        <begin position="7"/>
        <end position="25"/>
    </location>
</feature>
<sequence>MCYHKRLISISILLVILLGGLYYRILNFSHDIDGHHIFRQTHVASNIYYFLKDGISISPKMFTQNQTYKIFDFPLYQMIIAILCTALDSQIVMTARACNLLIYCFTYVTLYGIMVHCKTNKRVIFFTLFFYSISPLNVFYNRAIIPDNLGIFLGFQSLFYFLLWDKKTIISWYYVAMVGTGILTTLIKNPIYLPIMCTIFLWFIFHHHIRVFYSLRVGLFVFSIGVTVVFYKLFSNYINIHSFKTPSWEFAWYFSTLPQRFQTITYMAIINRFFFEVVFPPVFMLFIIGFPLYLLNYRNYLKKQEEFVVMLGLQGGSLLTILLFLNVNRIHNYYQMPYVFITCFFSAYGINVVFTQINKLIMSYNFSTKLIIKAMLMTVFIVFFLHTVRFSLFTNKEPHDMIEAGNFIHTNTPAEAFIFYVKTDDWDPSFLYYAKREGYNVGIEQLSESFLQDKIEEYTKFYRQFYLYLPNTFFSQGKDILENYNSHNVQCSPQDGCLMKL</sequence>
<feature type="transmembrane region" description="Helical" evidence="1">
    <location>
        <begin position="215"/>
        <end position="234"/>
    </location>
</feature>
<feature type="transmembrane region" description="Helical" evidence="1">
    <location>
        <begin position="100"/>
        <end position="117"/>
    </location>
</feature>
<keyword evidence="2" id="KW-0808">Transferase</keyword>
<feature type="transmembrane region" description="Helical" evidence="1">
    <location>
        <begin position="147"/>
        <end position="163"/>
    </location>
</feature>
<reference evidence="2" key="1">
    <citation type="journal article" date="2015" name="PeerJ">
        <title>First genomic representation of candidate bacterial phylum KSB3 points to enhanced environmental sensing as a trigger of wastewater bulking.</title>
        <authorList>
            <person name="Sekiguchi Y."/>
            <person name="Ohashi A."/>
            <person name="Parks D.H."/>
            <person name="Yamauchi T."/>
            <person name="Tyson G.W."/>
            <person name="Hugenholtz P."/>
        </authorList>
    </citation>
    <scope>NUCLEOTIDE SEQUENCE [LARGE SCALE GENOMIC DNA]</scope>
</reference>
<proteinExistence type="predicted"/>
<feature type="transmembrane region" description="Helical" evidence="1">
    <location>
        <begin position="273"/>
        <end position="295"/>
    </location>
</feature>
<protein>
    <submittedName>
        <fullName evidence="2">Glycosyl transferase family protein</fullName>
    </submittedName>
</protein>
<dbReference type="Proteomes" id="UP000030700">
    <property type="component" value="Unassembled WGS sequence"/>
</dbReference>
<feature type="transmembrane region" description="Helical" evidence="1">
    <location>
        <begin position="370"/>
        <end position="392"/>
    </location>
</feature>
<evidence type="ECO:0000313" key="2">
    <source>
        <dbReference type="EMBL" id="GAK50568.1"/>
    </source>
</evidence>
<feature type="transmembrane region" description="Helical" evidence="1">
    <location>
        <begin position="169"/>
        <end position="186"/>
    </location>
</feature>
<evidence type="ECO:0000313" key="3">
    <source>
        <dbReference type="Proteomes" id="UP000030700"/>
    </source>
</evidence>
<feature type="transmembrane region" description="Helical" evidence="1">
    <location>
        <begin position="123"/>
        <end position="140"/>
    </location>
</feature>
<dbReference type="GO" id="GO:0016740">
    <property type="term" value="F:transferase activity"/>
    <property type="evidence" value="ECO:0007669"/>
    <property type="project" value="UniProtKB-KW"/>
</dbReference>
<dbReference type="STRING" id="1499966.U14_01800"/>
<accession>A0A0S6VSV0</accession>
<feature type="transmembrane region" description="Helical" evidence="1">
    <location>
        <begin position="338"/>
        <end position="358"/>
    </location>
</feature>
<organism evidence="2">
    <name type="scientific">Candidatus Moduliflexus flocculans</name>
    <dbReference type="NCBI Taxonomy" id="1499966"/>
    <lineage>
        <taxon>Bacteria</taxon>
        <taxon>Candidatus Moduliflexota</taxon>
        <taxon>Candidatus Moduliflexia</taxon>
        <taxon>Candidatus Moduliflexales</taxon>
        <taxon>Candidatus Moduliflexaceae</taxon>
    </lineage>
</organism>
<gene>
    <name evidence="2" type="ORF">U14_01800</name>
</gene>
<keyword evidence="1" id="KW-0812">Transmembrane</keyword>
<keyword evidence="1" id="KW-1133">Transmembrane helix</keyword>
<feature type="transmembrane region" description="Helical" evidence="1">
    <location>
        <begin position="307"/>
        <end position="326"/>
    </location>
</feature>
<dbReference type="EMBL" id="DF820456">
    <property type="protein sequence ID" value="GAK50568.1"/>
    <property type="molecule type" value="Genomic_DNA"/>
</dbReference>
<keyword evidence="1" id="KW-0472">Membrane</keyword>
<dbReference type="HOGENOM" id="CLU_543660_0_0_0"/>